<evidence type="ECO:0000313" key="1">
    <source>
        <dbReference type="EMBL" id="HIR14836.1"/>
    </source>
</evidence>
<dbReference type="AlphaFoldDB" id="A0A9D1DAD7"/>
<dbReference type="InterPro" id="IPR008878">
    <property type="entry name" value="Transposase_IS66_Orf2"/>
</dbReference>
<dbReference type="PANTHER" id="PTHR36455">
    <property type="match status" value="1"/>
</dbReference>
<protein>
    <submittedName>
        <fullName evidence="1">IS66 family insertion sequence element accessory protein TnpB</fullName>
    </submittedName>
</protein>
<dbReference type="Proteomes" id="UP000886757">
    <property type="component" value="Unassembled WGS sequence"/>
</dbReference>
<reference evidence="1" key="1">
    <citation type="submission" date="2020-10" db="EMBL/GenBank/DDBJ databases">
        <authorList>
            <person name="Gilroy R."/>
        </authorList>
    </citation>
    <scope>NUCLEOTIDE SEQUENCE</scope>
    <source>
        <strain evidence="1">ChiSjej4B22-8148</strain>
    </source>
</reference>
<organism evidence="1 2">
    <name type="scientific">Candidatus Choladousia intestinavium</name>
    <dbReference type="NCBI Taxonomy" id="2840727"/>
    <lineage>
        <taxon>Bacteria</taxon>
        <taxon>Bacillati</taxon>
        <taxon>Bacillota</taxon>
        <taxon>Clostridia</taxon>
        <taxon>Lachnospirales</taxon>
        <taxon>Lachnospiraceae</taxon>
        <taxon>Lachnospiraceae incertae sedis</taxon>
        <taxon>Candidatus Choladousia</taxon>
    </lineage>
</organism>
<dbReference type="EMBL" id="DVGK01000154">
    <property type="protein sequence ID" value="HIR14836.1"/>
    <property type="molecule type" value="Genomic_DNA"/>
</dbReference>
<dbReference type="PANTHER" id="PTHR36455:SF1">
    <property type="entry name" value="BLR8292 PROTEIN"/>
    <property type="match status" value="1"/>
</dbReference>
<sequence length="119" mass="13809">MLNNADFSQFKHVYIFVGKTDLRRGIDGLTTLVKQKFSLDPFQPGNLFLFCGSSNRKIKGLVWEEDGFLLVYKRLEAGTFQWPRNAEEARSITPEQYRLLMTGYSIDPSVRKVRPRHPL</sequence>
<proteinExistence type="predicted"/>
<name>A0A9D1DAD7_9FIRM</name>
<dbReference type="Pfam" id="PF05717">
    <property type="entry name" value="TnpB_IS66"/>
    <property type="match status" value="1"/>
</dbReference>
<evidence type="ECO:0000313" key="2">
    <source>
        <dbReference type="Proteomes" id="UP000886757"/>
    </source>
</evidence>
<reference evidence="1" key="2">
    <citation type="journal article" date="2021" name="PeerJ">
        <title>Extensive microbial diversity within the chicken gut microbiome revealed by metagenomics and culture.</title>
        <authorList>
            <person name="Gilroy R."/>
            <person name="Ravi A."/>
            <person name="Getino M."/>
            <person name="Pursley I."/>
            <person name="Horton D.L."/>
            <person name="Alikhan N.F."/>
            <person name="Baker D."/>
            <person name="Gharbi K."/>
            <person name="Hall N."/>
            <person name="Watson M."/>
            <person name="Adriaenssens E.M."/>
            <person name="Foster-Nyarko E."/>
            <person name="Jarju S."/>
            <person name="Secka A."/>
            <person name="Antonio M."/>
            <person name="Oren A."/>
            <person name="Chaudhuri R.R."/>
            <person name="La Ragione R."/>
            <person name="Hildebrand F."/>
            <person name="Pallen M.J."/>
        </authorList>
    </citation>
    <scope>NUCLEOTIDE SEQUENCE</scope>
    <source>
        <strain evidence="1">ChiSjej4B22-8148</strain>
    </source>
</reference>
<comment type="caution">
    <text evidence="1">The sequence shown here is derived from an EMBL/GenBank/DDBJ whole genome shotgun (WGS) entry which is preliminary data.</text>
</comment>
<accession>A0A9D1DAD7</accession>
<gene>
    <name evidence="1" type="primary">tnpB</name>
    <name evidence="1" type="ORF">IAB31_13055</name>
</gene>
<dbReference type="NCBIfam" id="NF033819">
    <property type="entry name" value="IS66_TnpB"/>
    <property type="match status" value="1"/>
</dbReference>